<name>A0A8J3IIH4_9CHLR</name>
<proteinExistence type="predicted"/>
<protein>
    <recommendedName>
        <fullName evidence="3">N-acetyltransferase domain-containing protein</fullName>
    </recommendedName>
</protein>
<dbReference type="AlphaFoldDB" id="A0A8J3IIH4"/>
<reference evidence="4" key="1">
    <citation type="submission" date="2020-10" db="EMBL/GenBank/DDBJ databases">
        <title>Taxonomic study of unclassified bacteria belonging to the class Ktedonobacteria.</title>
        <authorList>
            <person name="Yabe S."/>
            <person name="Wang C.M."/>
            <person name="Zheng Y."/>
            <person name="Sakai Y."/>
            <person name="Cavaletti L."/>
            <person name="Monciardini P."/>
            <person name="Donadio S."/>
        </authorList>
    </citation>
    <scope>NUCLEOTIDE SEQUENCE</scope>
    <source>
        <strain evidence="4">ID150040</strain>
    </source>
</reference>
<keyword evidence="5" id="KW-1185">Reference proteome</keyword>
<dbReference type="InterPro" id="IPR016181">
    <property type="entry name" value="Acyl_CoA_acyltransferase"/>
</dbReference>
<dbReference type="Gene3D" id="3.40.630.30">
    <property type="match status" value="1"/>
</dbReference>
<evidence type="ECO:0000256" key="1">
    <source>
        <dbReference type="ARBA" id="ARBA00022679"/>
    </source>
</evidence>
<evidence type="ECO:0000313" key="5">
    <source>
        <dbReference type="Proteomes" id="UP000597444"/>
    </source>
</evidence>
<dbReference type="CDD" id="cd04301">
    <property type="entry name" value="NAT_SF"/>
    <property type="match status" value="1"/>
</dbReference>
<evidence type="ECO:0000256" key="2">
    <source>
        <dbReference type="ARBA" id="ARBA00023315"/>
    </source>
</evidence>
<comment type="caution">
    <text evidence="4">The sequence shown here is derived from an EMBL/GenBank/DDBJ whole genome shotgun (WGS) entry which is preliminary data.</text>
</comment>
<dbReference type="PRINTS" id="PR01754">
    <property type="entry name" value="SACTRNSFRASE"/>
</dbReference>
<dbReference type="PROSITE" id="PS51186">
    <property type="entry name" value="GNAT"/>
    <property type="match status" value="1"/>
</dbReference>
<organism evidence="4 5">
    <name type="scientific">Reticulibacter mediterranei</name>
    <dbReference type="NCBI Taxonomy" id="2778369"/>
    <lineage>
        <taxon>Bacteria</taxon>
        <taxon>Bacillati</taxon>
        <taxon>Chloroflexota</taxon>
        <taxon>Ktedonobacteria</taxon>
        <taxon>Ktedonobacterales</taxon>
        <taxon>Reticulibacteraceae</taxon>
        <taxon>Reticulibacter</taxon>
    </lineage>
</organism>
<evidence type="ECO:0000313" key="4">
    <source>
        <dbReference type="EMBL" id="GHO91380.1"/>
    </source>
</evidence>
<keyword evidence="1" id="KW-0808">Transferase</keyword>
<dbReference type="InterPro" id="IPR000182">
    <property type="entry name" value="GNAT_dom"/>
</dbReference>
<dbReference type="Proteomes" id="UP000597444">
    <property type="component" value="Unassembled WGS sequence"/>
</dbReference>
<dbReference type="GO" id="GO:0016747">
    <property type="term" value="F:acyltransferase activity, transferring groups other than amino-acyl groups"/>
    <property type="evidence" value="ECO:0007669"/>
    <property type="project" value="InterPro"/>
</dbReference>
<gene>
    <name evidence="4" type="ORF">KSF_014280</name>
</gene>
<accession>A0A8J3IIH4</accession>
<dbReference type="SUPFAM" id="SSF55729">
    <property type="entry name" value="Acyl-CoA N-acyltransferases (Nat)"/>
    <property type="match status" value="1"/>
</dbReference>
<dbReference type="InterPro" id="IPR051556">
    <property type="entry name" value="N-term/lysine_N-AcTrnsfr"/>
</dbReference>
<evidence type="ECO:0000259" key="3">
    <source>
        <dbReference type="PROSITE" id="PS51186"/>
    </source>
</evidence>
<dbReference type="EMBL" id="BNJK01000001">
    <property type="protein sequence ID" value="GHO91380.1"/>
    <property type="molecule type" value="Genomic_DNA"/>
</dbReference>
<dbReference type="InterPro" id="IPR008125">
    <property type="entry name" value="Streptothricin_AcTrfase"/>
</dbReference>
<dbReference type="Pfam" id="PF00583">
    <property type="entry name" value="Acetyltransf_1"/>
    <property type="match status" value="1"/>
</dbReference>
<sequence length="210" mass="23666">MSMDEEMPHIEVRAIHVNDAPALHALDYNFETDRIYTLCVQNRLMQDSDDAGGNDRPVFAFELLEKQVDPPIYKNLREGEETLAAMEEKIRGVEGGYVALADGEVAGAILLRVEEWRSVTLIQDIIVGHQYRRYGVGSLLLNCAADWARKCDCWAIILETQNINYPAIQFYLRNGLEVWSINPHFYPPGPSAHEVAISMGKRLSTSNDGN</sequence>
<dbReference type="PANTHER" id="PTHR42919">
    <property type="entry name" value="N-ALPHA-ACETYLTRANSFERASE"/>
    <property type="match status" value="1"/>
</dbReference>
<keyword evidence="2" id="KW-0012">Acyltransferase</keyword>
<feature type="domain" description="N-acetyltransferase" evidence="3">
    <location>
        <begin position="59"/>
        <end position="204"/>
    </location>
</feature>
<dbReference type="PANTHER" id="PTHR42919:SF8">
    <property type="entry name" value="N-ALPHA-ACETYLTRANSFERASE 50"/>
    <property type="match status" value="1"/>
</dbReference>